<dbReference type="CDD" id="cd06261">
    <property type="entry name" value="TM_PBP2"/>
    <property type="match status" value="1"/>
</dbReference>
<dbReference type="InterPro" id="IPR035906">
    <property type="entry name" value="MetI-like_sf"/>
</dbReference>
<evidence type="ECO:0000259" key="8">
    <source>
        <dbReference type="PROSITE" id="PS50928"/>
    </source>
</evidence>
<dbReference type="PANTHER" id="PTHR30193">
    <property type="entry name" value="ABC TRANSPORTER PERMEASE PROTEIN"/>
    <property type="match status" value="1"/>
</dbReference>
<dbReference type="PROSITE" id="PS50928">
    <property type="entry name" value="ABC_TM1"/>
    <property type="match status" value="1"/>
</dbReference>
<dbReference type="KEGG" id="cpe:CPE0577"/>
<feature type="transmembrane region" description="Helical" evidence="7">
    <location>
        <begin position="159"/>
        <end position="180"/>
    </location>
</feature>
<dbReference type="HOGENOM" id="CLU_016047_0_0_9"/>
<comment type="similarity">
    <text evidence="7">Belongs to the binding-protein-dependent transport system permease family.</text>
</comment>
<organism evidence="9 10">
    <name type="scientific">Clostridium perfringens (strain 13 / Type A)</name>
    <dbReference type="NCBI Taxonomy" id="195102"/>
    <lineage>
        <taxon>Bacteria</taxon>
        <taxon>Bacillati</taxon>
        <taxon>Bacillota</taxon>
        <taxon>Clostridia</taxon>
        <taxon>Eubacteriales</taxon>
        <taxon>Clostridiaceae</taxon>
        <taxon>Clostridium</taxon>
    </lineage>
</organism>
<evidence type="ECO:0000256" key="4">
    <source>
        <dbReference type="ARBA" id="ARBA00022692"/>
    </source>
</evidence>
<evidence type="ECO:0000313" key="10">
    <source>
        <dbReference type="Proteomes" id="UP000000818"/>
    </source>
</evidence>
<evidence type="ECO:0000256" key="1">
    <source>
        <dbReference type="ARBA" id="ARBA00004651"/>
    </source>
</evidence>
<proteinExistence type="inferred from homology"/>
<dbReference type="Gene3D" id="1.10.3720.10">
    <property type="entry name" value="MetI-like"/>
    <property type="match status" value="1"/>
</dbReference>
<evidence type="ECO:0000313" key="9">
    <source>
        <dbReference type="EMBL" id="BAB80283.1"/>
    </source>
</evidence>
<feature type="transmembrane region" description="Helical" evidence="7">
    <location>
        <begin position="106"/>
        <end position="127"/>
    </location>
</feature>
<keyword evidence="4 7" id="KW-0812">Transmembrane</keyword>
<dbReference type="GO" id="GO:0005886">
    <property type="term" value="C:plasma membrane"/>
    <property type="evidence" value="ECO:0007669"/>
    <property type="project" value="UniProtKB-SubCell"/>
</dbReference>
<name>Q8XMW1_CLOPE</name>
<evidence type="ECO:0000256" key="3">
    <source>
        <dbReference type="ARBA" id="ARBA00022475"/>
    </source>
</evidence>
<reference evidence="9 10" key="1">
    <citation type="journal article" date="2002" name="Proc. Natl. Acad. Sci. U.S.A.">
        <title>Complete genome sequence of Clostridium perfringens, an anaerobic flesh-eater.</title>
        <authorList>
            <person name="Shimizu T."/>
            <person name="Ohtani K."/>
            <person name="Hirakawa H."/>
            <person name="Ohshima K."/>
            <person name="Yamashita A."/>
            <person name="Shiba T."/>
            <person name="Ogasawara N."/>
            <person name="Hattori M."/>
            <person name="Kuhara S."/>
            <person name="Hayashi H."/>
        </authorList>
    </citation>
    <scope>NUCLEOTIDE SEQUENCE [LARGE SCALE GENOMIC DNA]</scope>
    <source>
        <strain evidence="10">13 / Type A</strain>
    </source>
</reference>
<evidence type="ECO:0000256" key="7">
    <source>
        <dbReference type="RuleBase" id="RU363032"/>
    </source>
</evidence>
<keyword evidence="2 7" id="KW-0813">Transport</keyword>
<gene>
    <name evidence="9" type="ordered locus">CPE0577</name>
</gene>
<dbReference type="STRING" id="195102.gene:10489834"/>
<dbReference type="Pfam" id="PF00528">
    <property type="entry name" value="BPD_transp_1"/>
    <property type="match status" value="1"/>
</dbReference>
<sequence>MNSNKRKIFLAMCVLPALILFTIFMLYPIGKGFMMSLYEWSGISGEPVFVGLDNFKALLNDRYFKEAFGNTFFIIVLFPAITITLSLFLAVVITQSKLKEKNFYRVILFFPNILSMVVIGVLFTYVYDPSIGILKAFFEMIGLDKLAGLAWLGDSKLVLWALVITMVWQAVGYYMVIYIAGLDGISPSLYEVCYLEGASAWQKFRYVTLPLLWDVVRVTFAFFITGALNLSFIFVTVMTKGGPNGKSEVLLTYMYKQAFTNSQYGYAMAVGVTIFAFAMILALIINKLSDSDAREEKRVKRLPPEGSEIHV</sequence>
<keyword evidence="5 7" id="KW-1133">Transmembrane helix</keyword>
<dbReference type="AlphaFoldDB" id="Q8XMW1"/>
<evidence type="ECO:0000256" key="6">
    <source>
        <dbReference type="ARBA" id="ARBA00023136"/>
    </source>
</evidence>
<accession>Q8XMW1</accession>
<feature type="transmembrane region" description="Helical" evidence="7">
    <location>
        <begin position="215"/>
        <end position="237"/>
    </location>
</feature>
<comment type="subcellular location">
    <subcellularLocation>
        <location evidence="1 7">Cell membrane</location>
        <topology evidence="1 7">Multi-pass membrane protein</topology>
    </subcellularLocation>
</comment>
<feature type="domain" description="ABC transmembrane type-1" evidence="8">
    <location>
        <begin position="68"/>
        <end position="285"/>
    </location>
</feature>
<keyword evidence="3" id="KW-1003">Cell membrane</keyword>
<evidence type="ECO:0000256" key="2">
    <source>
        <dbReference type="ARBA" id="ARBA00022448"/>
    </source>
</evidence>
<dbReference type="InterPro" id="IPR051393">
    <property type="entry name" value="ABC_transporter_permease"/>
</dbReference>
<protein>
    <submittedName>
        <fullName evidence="9">Probable ABC transporter</fullName>
    </submittedName>
</protein>
<feature type="transmembrane region" description="Helical" evidence="7">
    <location>
        <begin position="9"/>
        <end position="30"/>
    </location>
</feature>
<dbReference type="GO" id="GO:0055085">
    <property type="term" value="P:transmembrane transport"/>
    <property type="evidence" value="ECO:0007669"/>
    <property type="project" value="InterPro"/>
</dbReference>
<dbReference type="InterPro" id="IPR000515">
    <property type="entry name" value="MetI-like"/>
</dbReference>
<evidence type="ECO:0000256" key="5">
    <source>
        <dbReference type="ARBA" id="ARBA00022989"/>
    </source>
</evidence>
<dbReference type="SUPFAM" id="SSF161098">
    <property type="entry name" value="MetI-like"/>
    <property type="match status" value="1"/>
</dbReference>
<feature type="transmembrane region" description="Helical" evidence="7">
    <location>
        <begin position="264"/>
        <end position="285"/>
    </location>
</feature>
<dbReference type="PANTHER" id="PTHR30193:SF37">
    <property type="entry name" value="INNER MEMBRANE ABC TRANSPORTER PERMEASE PROTEIN YCJO"/>
    <property type="match status" value="1"/>
</dbReference>
<dbReference type="EMBL" id="BA000016">
    <property type="protein sequence ID" value="BAB80283.1"/>
    <property type="molecule type" value="Genomic_DNA"/>
</dbReference>
<feature type="transmembrane region" description="Helical" evidence="7">
    <location>
        <begin position="72"/>
        <end position="94"/>
    </location>
</feature>
<keyword evidence="6 7" id="KW-0472">Membrane</keyword>
<dbReference type="RefSeq" id="WP_011009907.1">
    <property type="nucleotide sequence ID" value="NC_003366.1"/>
</dbReference>
<dbReference type="Proteomes" id="UP000000818">
    <property type="component" value="Chromosome"/>
</dbReference>